<sequence>MTNAAPHAPASGATTWRALFAEDGGDPLDACKNAPPLTQAITNAAQKFPSACWNDVESGCRDEVGKLLDLSVERVLFDGWMKLERFKKCVEESKGHPEDAFFQDLDDHEIASTHKPRIELRYGAVKVADLDFEIELALKVKGVRLEVRGGKVVCATAGVFSANAKLSLHDQVLVEKETPEFAAPAKIRFA</sequence>
<dbReference type="RefSeq" id="WP_310034076.1">
    <property type="nucleotide sequence ID" value="NZ_JAVDRL010000012.1"/>
</dbReference>
<organism evidence="1 2">
    <name type="scientific">Caulobacter rhizosphaerae</name>
    <dbReference type="NCBI Taxonomy" id="2010972"/>
    <lineage>
        <taxon>Bacteria</taxon>
        <taxon>Pseudomonadati</taxon>
        <taxon>Pseudomonadota</taxon>
        <taxon>Alphaproteobacteria</taxon>
        <taxon>Caulobacterales</taxon>
        <taxon>Caulobacteraceae</taxon>
        <taxon>Caulobacter</taxon>
    </lineage>
</organism>
<evidence type="ECO:0000313" key="1">
    <source>
        <dbReference type="EMBL" id="MDR6533238.1"/>
    </source>
</evidence>
<dbReference type="Proteomes" id="UP001262754">
    <property type="component" value="Unassembled WGS sequence"/>
</dbReference>
<evidence type="ECO:0000313" key="2">
    <source>
        <dbReference type="Proteomes" id="UP001262754"/>
    </source>
</evidence>
<name>A0ABU1N472_9CAUL</name>
<keyword evidence="2" id="KW-1185">Reference proteome</keyword>
<dbReference type="EMBL" id="JAVDRL010000012">
    <property type="protein sequence ID" value="MDR6533238.1"/>
    <property type="molecule type" value="Genomic_DNA"/>
</dbReference>
<accession>A0ABU1N472</accession>
<comment type="caution">
    <text evidence="1">The sequence shown here is derived from an EMBL/GenBank/DDBJ whole genome shotgun (WGS) entry which is preliminary data.</text>
</comment>
<proteinExistence type="predicted"/>
<reference evidence="1 2" key="1">
    <citation type="submission" date="2023-07" db="EMBL/GenBank/DDBJ databases">
        <title>Sorghum-associated microbial communities from plants grown in Nebraska, USA.</title>
        <authorList>
            <person name="Schachtman D."/>
        </authorList>
    </citation>
    <scope>NUCLEOTIDE SEQUENCE [LARGE SCALE GENOMIC DNA]</scope>
    <source>
        <strain evidence="1 2">DS2154</strain>
    </source>
</reference>
<protein>
    <submittedName>
        <fullName evidence="1">Uncharacterized protein</fullName>
    </submittedName>
</protein>
<gene>
    <name evidence="1" type="ORF">J2800_004000</name>
</gene>